<name>A0A916QB81_9FIRM</name>
<dbReference type="EMBL" id="BLYI01000047">
    <property type="protein sequence ID" value="GFO85946.1"/>
    <property type="molecule type" value="Genomic_DNA"/>
</dbReference>
<keyword evidence="2" id="KW-1185">Reference proteome</keyword>
<comment type="caution">
    <text evidence="1">The sequence shown here is derived from an EMBL/GenBank/DDBJ whole genome shotgun (WGS) entry which is preliminary data.</text>
</comment>
<evidence type="ECO:0000313" key="1">
    <source>
        <dbReference type="EMBL" id="GFO85946.1"/>
    </source>
</evidence>
<dbReference type="Proteomes" id="UP000613208">
    <property type="component" value="Unassembled WGS sequence"/>
</dbReference>
<sequence length="84" mass="9754">MQVTLLHIQKEELKSPAPSTELRFVQEESLDNKAVKYKKIHRQGIGSADFFWLFVKYGGKFKIVIKIRCVKKHLIFFKSLSSLG</sequence>
<accession>A0A916QB81</accession>
<gene>
    <name evidence="1" type="ORF">ANBU17_22930</name>
</gene>
<reference evidence="1" key="1">
    <citation type="submission" date="2020-06" db="EMBL/GenBank/DDBJ databases">
        <title>Characterization of fructooligosaccharide metabolism and fructooligosaccharide-degrading enzymes in human commensal butyrate producers.</title>
        <authorList>
            <person name="Tanno H."/>
            <person name="Fujii T."/>
            <person name="Hirano K."/>
            <person name="Maeno S."/>
            <person name="Tonozuka T."/>
            <person name="Sakamoto M."/>
            <person name="Ohkuma M."/>
            <person name="Tochio T."/>
            <person name="Endo A."/>
        </authorList>
    </citation>
    <scope>NUCLEOTIDE SEQUENCE</scope>
    <source>
        <strain evidence="1">JCM 17466</strain>
    </source>
</reference>
<dbReference type="AlphaFoldDB" id="A0A916QB81"/>
<organism evidence="1 2">
    <name type="scientific">Anaerostipes butyraticus</name>
    <dbReference type="NCBI Taxonomy" id="645466"/>
    <lineage>
        <taxon>Bacteria</taxon>
        <taxon>Bacillati</taxon>
        <taxon>Bacillota</taxon>
        <taxon>Clostridia</taxon>
        <taxon>Lachnospirales</taxon>
        <taxon>Lachnospiraceae</taxon>
        <taxon>Anaerostipes</taxon>
    </lineage>
</organism>
<proteinExistence type="predicted"/>
<evidence type="ECO:0000313" key="2">
    <source>
        <dbReference type="Proteomes" id="UP000613208"/>
    </source>
</evidence>
<protein>
    <submittedName>
        <fullName evidence="1">Uncharacterized protein</fullName>
    </submittedName>
</protein>